<dbReference type="EMBL" id="JAPQKR010000008">
    <property type="protein sequence ID" value="KAJ5211731.1"/>
    <property type="molecule type" value="Genomic_DNA"/>
</dbReference>
<feature type="compositionally biased region" description="Acidic residues" evidence="1">
    <location>
        <begin position="274"/>
        <end position="285"/>
    </location>
</feature>
<sequence length="448" mass="48255">MFNMASTPPPPSPSALRVPAAPLHGGGYDQFSPYPTRHSTRLAKQRAARGAESTPPPICPSSPSKARSSASPKKYRKVQVDGETLSPPGSSSRSKPSAAISKDSRRFHSTHAAYDPFDLSASHNAPSSAPARSRTAMNLALPTPARTPSKKKVDHFSSASRTLFPTNAMSPKKPAPFSLESFDGSASGKKDIQIYTDSRDRIPKASQFATPFAASSQSPSTASRAPRAVEAHDLDVPGLGPPSSALRRGKDARRIPDDQMTMIFRGKKVIHSFDDEDEDEDEDELGLFAARPDLLDDNDEILNSVQSLTRDSIQPRQLFERKGSPPLGGVVNKVVDDDDAPTDTEEKGEPSTSPIATPKSPEFPQAPGATRLTRSSARGTQIEDTPTANIASEVVKRKRISPFDQWLRKKQKPDTVTPGQTTPQKRSARAPSPTAPPTAKKTRSNRSA</sequence>
<dbReference type="RefSeq" id="XP_058309901.1">
    <property type="nucleotide sequence ID" value="XM_058450439.1"/>
</dbReference>
<dbReference type="AlphaFoldDB" id="A0A9W9T732"/>
<gene>
    <name evidence="2" type="ORF">N7498_003377</name>
</gene>
<comment type="caution">
    <text evidence="2">The sequence shown here is derived from an EMBL/GenBank/DDBJ whole genome shotgun (WGS) entry which is preliminary data.</text>
</comment>
<protein>
    <submittedName>
        <fullName evidence="2">Uncharacterized protein</fullName>
    </submittedName>
</protein>
<feature type="compositionally biased region" description="Basic and acidic residues" evidence="1">
    <location>
        <begin position="248"/>
        <end position="257"/>
    </location>
</feature>
<organism evidence="2 3">
    <name type="scientific">Penicillium cinerascens</name>
    <dbReference type="NCBI Taxonomy" id="70096"/>
    <lineage>
        <taxon>Eukaryota</taxon>
        <taxon>Fungi</taxon>
        <taxon>Dikarya</taxon>
        <taxon>Ascomycota</taxon>
        <taxon>Pezizomycotina</taxon>
        <taxon>Eurotiomycetes</taxon>
        <taxon>Eurotiomycetidae</taxon>
        <taxon>Eurotiales</taxon>
        <taxon>Aspergillaceae</taxon>
        <taxon>Penicillium</taxon>
    </lineage>
</organism>
<proteinExistence type="predicted"/>
<dbReference type="GeneID" id="83177740"/>
<feature type="region of interest" description="Disordered" evidence="1">
    <location>
        <begin position="1"/>
        <end position="191"/>
    </location>
</feature>
<feature type="compositionally biased region" description="Polar residues" evidence="1">
    <location>
        <begin position="157"/>
        <end position="169"/>
    </location>
</feature>
<evidence type="ECO:0000313" key="3">
    <source>
        <dbReference type="Proteomes" id="UP001150904"/>
    </source>
</evidence>
<reference evidence="2" key="1">
    <citation type="submission" date="2022-12" db="EMBL/GenBank/DDBJ databases">
        <authorList>
            <person name="Petersen C."/>
        </authorList>
    </citation>
    <scope>NUCLEOTIDE SEQUENCE</scope>
    <source>
        <strain evidence="2">IBT 15544</strain>
    </source>
</reference>
<feature type="compositionally biased region" description="Low complexity" evidence="1">
    <location>
        <begin position="61"/>
        <end position="72"/>
    </location>
</feature>
<feature type="compositionally biased region" description="Basic residues" evidence="1">
    <location>
        <begin position="38"/>
        <end position="47"/>
    </location>
</feature>
<feature type="compositionally biased region" description="Polar residues" evidence="1">
    <location>
        <begin position="306"/>
        <end position="315"/>
    </location>
</feature>
<evidence type="ECO:0000256" key="1">
    <source>
        <dbReference type="SAM" id="MobiDB-lite"/>
    </source>
</evidence>
<evidence type="ECO:0000313" key="2">
    <source>
        <dbReference type="EMBL" id="KAJ5211731.1"/>
    </source>
</evidence>
<feature type="compositionally biased region" description="Low complexity" evidence="1">
    <location>
        <begin position="120"/>
        <end position="136"/>
    </location>
</feature>
<dbReference type="Proteomes" id="UP001150904">
    <property type="component" value="Unassembled WGS sequence"/>
</dbReference>
<feature type="region of interest" description="Disordered" evidence="1">
    <location>
        <begin position="209"/>
        <end position="291"/>
    </location>
</feature>
<feature type="compositionally biased region" description="Polar residues" evidence="1">
    <location>
        <begin position="372"/>
        <end position="390"/>
    </location>
</feature>
<accession>A0A9W9T732</accession>
<name>A0A9W9T732_9EURO</name>
<feature type="compositionally biased region" description="Polar residues" evidence="1">
    <location>
        <begin position="209"/>
        <end position="223"/>
    </location>
</feature>
<dbReference type="OrthoDB" id="5398515at2759"/>
<reference evidence="2" key="2">
    <citation type="journal article" date="2023" name="IMA Fungus">
        <title>Comparative genomic study of the Penicillium genus elucidates a diverse pangenome and 15 lateral gene transfer events.</title>
        <authorList>
            <person name="Petersen C."/>
            <person name="Sorensen T."/>
            <person name="Nielsen M.R."/>
            <person name="Sondergaard T.E."/>
            <person name="Sorensen J.L."/>
            <person name="Fitzpatrick D.A."/>
            <person name="Frisvad J.C."/>
            <person name="Nielsen K.L."/>
        </authorList>
    </citation>
    <scope>NUCLEOTIDE SEQUENCE</scope>
    <source>
        <strain evidence="2">IBT 15544</strain>
    </source>
</reference>
<keyword evidence="3" id="KW-1185">Reference proteome</keyword>
<feature type="compositionally biased region" description="Low complexity" evidence="1">
    <location>
        <begin position="86"/>
        <end position="101"/>
    </location>
</feature>
<feature type="region of interest" description="Disordered" evidence="1">
    <location>
        <begin position="306"/>
        <end position="448"/>
    </location>
</feature>